<evidence type="ECO:0000256" key="5">
    <source>
        <dbReference type="HAMAP-Rule" id="MF_00378"/>
    </source>
</evidence>
<comment type="catalytic activity">
    <reaction evidence="5 6">
        <text>Exonucleolytic cleavage in either 5'- to 3'- or 3'- to 5'-direction to yield nucleoside 5'-phosphates.</text>
        <dbReference type="EC" id="3.1.11.6"/>
    </reaction>
</comment>
<dbReference type="Proteomes" id="UP000000263">
    <property type="component" value="Chromosome"/>
</dbReference>
<evidence type="ECO:0000259" key="9">
    <source>
        <dbReference type="Pfam" id="PF13742"/>
    </source>
</evidence>
<evidence type="ECO:0000259" key="8">
    <source>
        <dbReference type="Pfam" id="PF02601"/>
    </source>
</evidence>
<dbReference type="InterPro" id="IPR020579">
    <property type="entry name" value="Exonuc_VII_lsu_C"/>
</dbReference>
<dbReference type="RefSeq" id="WP_012121386.1">
    <property type="nucleotide sequence ID" value="NC_009767.1"/>
</dbReference>
<accession>A7NN30</accession>
<comment type="function">
    <text evidence="5">Bidirectionally degrades single-stranded DNA into large acid-insoluble oligonucleotides, which are then degraded further into small acid-soluble oligonucleotides.</text>
</comment>
<reference evidence="10 11" key="1">
    <citation type="submission" date="2007-08" db="EMBL/GenBank/DDBJ databases">
        <title>Complete sequence of Roseiflexus castenholzii DSM 13941.</title>
        <authorList>
            <consortium name="US DOE Joint Genome Institute"/>
            <person name="Copeland A."/>
            <person name="Lucas S."/>
            <person name="Lapidus A."/>
            <person name="Barry K."/>
            <person name="Glavina del Rio T."/>
            <person name="Dalin E."/>
            <person name="Tice H."/>
            <person name="Pitluck S."/>
            <person name="Thompson L.S."/>
            <person name="Brettin T."/>
            <person name="Bruce D."/>
            <person name="Detter J.C."/>
            <person name="Han C."/>
            <person name="Tapia R."/>
            <person name="Schmutz J."/>
            <person name="Larimer F."/>
            <person name="Land M."/>
            <person name="Hauser L."/>
            <person name="Kyrpides N."/>
            <person name="Mikhailova N."/>
            <person name="Bryant D.A."/>
            <person name="Hanada S."/>
            <person name="Tsukatani Y."/>
            <person name="Richardson P."/>
        </authorList>
    </citation>
    <scope>NUCLEOTIDE SEQUENCE [LARGE SCALE GENOMIC DNA]</scope>
    <source>
        <strain evidence="11">DSM 13941 / HLO8</strain>
    </source>
</reference>
<comment type="subcellular location">
    <subcellularLocation>
        <location evidence="5 6">Cytoplasm</location>
    </subcellularLocation>
</comment>
<evidence type="ECO:0000256" key="7">
    <source>
        <dbReference type="SAM" id="Coils"/>
    </source>
</evidence>
<dbReference type="NCBIfam" id="TIGR00237">
    <property type="entry name" value="xseA"/>
    <property type="match status" value="1"/>
</dbReference>
<evidence type="ECO:0000256" key="1">
    <source>
        <dbReference type="ARBA" id="ARBA00022490"/>
    </source>
</evidence>
<keyword evidence="4 5" id="KW-0269">Exonuclease</keyword>
<keyword evidence="1 5" id="KW-0963">Cytoplasm</keyword>
<dbReference type="GO" id="GO:0008855">
    <property type="term" value="F:exodeoxyribonuclease VII activity"/>
    <property type="evidence" value="ECO:0007669"/>
    <property type="project" value="UniProtKB-UniRule"/>
</dbReference>
<dbReference type="Pfam" id="PF02601">
    <property type="entry name" value="Exonuc_VII_L"/>
    <property type="match status" value="1"/>
</dbReference>
<dbReference type="eggNOG" id="COG1570">
    <property type="taxonomic scope" value="Bacteria"/>
</dbReference>
<dbReference type="GO" id="GO:0009318">
    <property type="term" value="C:exodeoxyribonuclease VII complex"/>
    <property type="evidence" value="ECO:0007669"/>
    <property type="project" value="UniProtKB-UniRule"/>
</dbReference>
<dbReference type="OrthoDB" id="9802795at2"/>
<keyword evidence="7" id="KW-0175">Coiled coil</keyword>
<evidence type="ECO:0000256" key="3">
    <source>
        <dbReference type="ARBA" id="ARBA00022801"/>
    </source>
</evidence>
<comment type="similarity">
    <text evidence="5 6">Belongs to the XseA family.</text>
</comment>
<dbReference type="EMBL" id="CP000804">
    <property type="protein sequence ID" value="ABU58962.1"/>
    <property type="molecule type" value="Genomic_DNA"/>
</dbReference>
<feature type="coiled-coil region" evidence="7">
    <location>
        <begin position="262"/>
        <end position="297"/>
    </location>
</feature>
<dbReference type="GO" id="GO:0006308">
    <property type="term" value="P:DNA catabolic process"/>
    <property type="evidence" value="ECO:0007669"/>
    <property type="project" value="UniProtKB-UniRule"/>
</dbReference>
<keyword evidence="2 5" id="KW-0540">Nuclease</keyword>
<dbReference type="CDD" id="cd04489">
    <property type="entry name" value="ExoVII_LU_OBF"/>
    <property type="match status" value="1"/>
</dbReference>
<dbReference type="GO" id="GO:0003676">
    <property type="term" value="F:nucleic acid binding"/>
    <property type="evidence" value="ECO:0007669"/>
    <property type="project" value="InterPro"/>
</dbReference>
<name>A7NN30_ROSCS</name>
<protein>
    <recommendedName>
        <fullName evidence="5">Exodeoxyribonuclease 7 large subunit</fullName>
        <ecNumber evidence="5">3.1.11.6</ecNumber>
    </recommendedName>
    <alternativeName>
        <fullName evidence="5">Exodeoxyribonuclease VII large subunit</fullName>
        <shortName evidence="5">Exonuclease VII large subunit</shortName>
    </alternativeName>
</protein>
<feature type="domain" description="OB-fold nucleic acid binding" evidence="9">
    <location>
        <begin position="4"/>
        <end position="98"/>
    </location>
</feature>
<dbReference type="PANTHER" id="PTHR30008:SF0">
    <property type="entry name" value="EXODEOXYRIBONUCLEASE 7 LARGE SUBUNIT"/>
    <property type="match status" value="1"/>
</dbReference>
<dbReference type="Pfam" id="PF13742">
    <property type="entry name" value="tRNA_anti_2"/>
    <property type="match status" value="1"/>
</dbReference>
<organism evidence="10 11">
    <name type="scientific">Roseiflexus castenholzii (strain DSM 13941 / HLO8)</name>
    <dbReference type="NCBI Taxonomy" id="383372"/>
    <lineage>
        <taxon>Bacteria</taxon>
        <taxon>Bacillati</taxon>
        <taxon>Chloroflexota</taxon>
        <taxon>Chloroflexia</taxon>
        <taxon>Chloroflexales</taxon>
        <taxon>Roseiflexineae</taxon>
        <taxon>Roseiflexaceae</taxon>
        <taxon>Roseiflexus</taxon>
    </lineage>
</organism>
<keyword evidence="3 5" id="KW-0378">Hydrolase</keyword>
<dbReference type="InterPro" id="IPR003753">
    <property type="entry name" value="Exonuc_VII_L"/>
</dbReference>
<dbReference type="HOGENOM" id="CLU_023625_3_1_0"/>
<dbReference type="AlphaFoldDB" id="A7NN30"/>
<keyword evidence="11" id="KW-1185">Reference proteome</keyword>
<comment type="subunit">
    <text evidence="5">Heterooligomer composed of large and small subunits.</text>
</comment>
<evidence type="ECO:0000256" key="2">
    <source>
        <dbReference type="ARBA" id="ARBA00022722"/>
    </source>
</evidence>
<feature type="domain" description="Exonuclease VII large subunit C-terminal" evidence="8">
    <location>
        <begin position="122"/>
        <end position="337"/>
    </location>
</feature>
<sequence length="393" mass="43348">MQLLTVSQLNMYLRDLLDADDLLRDVWVEGEISSFSRHFSGHCYFTLKEGEAQIGAVMWKSVAARLAALPANGEAVLAHGRVAFYEVRGQVQLYVDTLRPAGIGLLQAQFERLKERLAAEGLFDPSRKRPLPLLPHRIGIVTSPTGAALQDVLNILRRRYPLAEIVFAPCRVQGAGAAETIINALYALYETNVDVIIVARGGGGAEDLWTFNDEQVARAVFASPVPVVSGVGHETDTTLIDFVADVRAPTPSAAAELVSPDIVALTDDIAHMRNRLEAAMTQRLANARETIDRLKLRLSLRSPESRIRRDRQHIDELLRRATSTLERRLILARTRLDGARGRLEALSPLATLARGYAIVQSPTGTLITEAAQVAPDDRIEIIVRRGRFHAHVE</sequence>
<gene>
    <name evidence="5" type="primary">xseA</name>
    <name evidence="10" type="ordered locus">Rcas_2900</name>
</gene>
<dbReference type="STRING" id="383372.Rcas_2900"/>
<proteinExistence type="inferred from homology"/>
<evidence type="ECO:0000313" key="11">
    <source>
        <dbReference type="Proteomes" id="UP000000263"/>
    </source>
</evidence>
<dbReference type="KEGG" id="rca:Rcas_2900"/>
<evidence type="ECO:0000313" key="10">
    <source>
        <dbReference type="EMBL" id="ABU58962.1"/>
    </source>
</evidence>
<dbReference type="PANTHER" id="PTHR30008">
    <property type="entry name" value="EXODEOXYRIBONUCLEASE 7 LARGE SUBUNIT"/>
    <property type="match status" value="1"/>
</dbReference>
<evidence type="ECO:0000256" key="6">
    <source>
        <dbReference type="RuleBase" id="RU004355"/>
    </source>
</evidence>
<dbReference type="HAMAP" id="MF_00378">
    <property type="entry name" value="Exonuc_7_L"/>
    <property type="match status" value="1"/>
</dbReference>
<dbReference type="GO" id="GO:0005737">
    <property type="term" value="C:cytoplasm"/>
    <property type="evidence" value="ECO:0007669"/>
    <property type="project" value="UniProtKB-SubCell"/>
</dbReference>
<dbReference type="EC" id="3.1.11.6" evidence="5"/>
<dbReference type="InterPro" id="IPR025824">
    <property type="entry name" value="OB-fold_nuc-bd_dom"/>
</dbReference>
<evidence type="ECO:0000256" key="4">
    <source>
        <dbReference type="ARBA" id="ARBA00022839"/>
    </source>
</evidence>